<dbReference type="Proteomes" id="UP000256542">
    <property type="component" value="Unassembled WGS sequence"/>
</dbReference>
<keyword evidence="1" id="KW-0378">Hydrolase</keyword>
<dbReference type="OrthoDB" id="9815326at2"/>
<gene>
    <name evidence="1" type="ORF">DFP81_10642</name>
</gene>
<proteinExistence type="predicted"/>
<dbReference type="Pfam" id="PF05013">
    <property type="entry name" value="FGase"/>
    <property type="match status" value="1"/>
</dbReference>
<sequence>MLHNKEYSSAFSYYNLEGSSEVVLMCEHASNYIPDAFHNLGLSQDQVNDHIGWDIGALDVAKALADKLDAPLIYSNYSRLLIDLNRILENPGLIPSVSENHQIAGNQNLTEEQRQERIDTLYTPFHDAAANLINTQKTKHKALKIVSIHSFTPIFLGQQRPWPIGVLYGQAQNFAQQVINNLSYQKLNVGVNEPYEIDIEEDMTIPFHGDNNLIPALLLEIRNDLISTNTGVEEWAERLEKALKTKN</sequence>
<dbReference type="SUPFAM" id="SSF53187">
    <property type="entry name" value="Zn-dependent exopeptidases"/>
    <property type="match status" value="1"/>
</dbReference>
<dbReference type="InterPro" id="IPR007709">
    <property type="entry name" value="N-FG_amidohydro"/>
</dbReference>
<evidence type="ECO:0000313" key="1">
    <source>
        <dbReference type="EMBL" id="REG83182.1"/>
    </source>
</evidence>
<dbReference type="PIRSF" id="PIRSF029730">
    <property type="entry name" value="UCP029730"/>
    <property type="match status" value="1"/>
</dbReference>
<dbReference type="Gene3D" id="3.40.630.40">
    <property type="entry name" value="Zn-dependent exopeptidases"/>
    <property type="match status" value="1"/>
</dbReference>
<evidence type="ECO:0000313" key="2">
    <source>
        <dbReference type="Proteomes" id="UP000256542"/>
    </source>
</evidence>
<organism evidence="1 2">
    <name type="scientific">Marinomonas pollencensis</name>
    <dbReference type="NCBI Taxonomy" id="491954"/>
    <lineage>
        <taxon>Bacteria</taxon>
        <taxon>Pseudomonadati</taxon>
        <taxon>Pseudomonadota</taxon>
        <taxon>Gammaproteobacteria</taxon>
        <taxon>Oceanospirillales</taxon>
        <taxon>Oceanospirillaceae</taxon>
        <taxon>Marinomonas</taxon>
    </lineage>
</organism>
<reference evidence="1 2" key="1">
    <citation type="submission" date="2018-08" db="EMBL/GenBank/DDBJ databases">
        <title>Genomic Encyclopedia of Type Strains, Phase III (KMG-III): the genomes of soil and plant-associated and newly described type strains.</title>
        <authorList>
            <person name="Whitman W."/>
        </authorList>
    </citation>
    <scope>NUCLEOTIDE SEQUENCE [LARGE SCALE GENOMIC DNA]</scope>
    <source>
        <strain evidence="1 2">CECT 7375</strain>
    </source>
</reference>
<keyword evidence="2" id="KW-1185">Reference proteome</keyword>
<dbReference type="RefSeq" id="WP_115897670.1">
    <property type="nucleotide sequence ID" value="NZ_QUNG01000006.1"/>
</dbReference>
<dbReference type="EMBL" id="QUNG01000006">
    <property type="protein sequence ID" value="REG83182.1"/>
    <property type="molecule type" value="Genomic_DNA"/>
</dbReference>
<dbReference type="InterPro" id="IPR011227">
    <property type="entry name" value="UCP029730"/>
</dbReference>
<protein>
    <submittedName>
        <fullName evidence="1">Putative N-formylglutamate amidohydrolase</fullName>
    </submittedName>
</protein>
<dbReference type="GO" id="GO:0016787">
    <property type="term" value="F:hydrolase activity"/>
    <property type="evidence" value="ECO:0007669"/>
    <property type="project" value="UniProtKB-KW"/>
</dbReference>
<comment type="caution">
    <text evidence="1">The sequence shown here is derived from an EMBL/GenBank/DDBJ whole genome shotgun (WGS) entry which is preliminary data.</text>
</comment>
<dbReference type="AlphaFoldDB" id="A0A3E0DM44"/>
<name>A0A3E0DM44_9GAMM</name>
<accession>A0A3E0DM44</accession>